<dbReference type="OrthoDB" id="1244380at2"/>
<keyword evidence="1" id="KW-1133">Transmembrane helix</keyword>
<dbReference type="RefSeq" id="WP_048499150.1">
    <property type="nucleotide sequence ID" value="NZ_LFNG01000006.1"/>
</dbReference>
<dbReference type="STRING" id="1304281.ACM44_06235"/>
<feature type="transmembrane region" description="Helical" evidence="1">
    <location>
        <begin position="84"/>
        <end position="103"/>
    </location>
</feature>
<evidence type="ECO:0008006" key="4">
    <source>
        <dbReference type="Google" id="ProtNLM"/>
    </source>
</evidence>
<organism evidence="2 3">
    <name type="scientific">Chryseobacterium koreense CCUG 49689</name>
    <dbReference type="NCBI Taxonomy" id="1304281"/>
    <lineage>
        <taxon>Bacteria</taxon>
        <taxon>Pseudomonadati</taxon>
        <taxon>Bacteroidota</taxon>
        <taxon>Flavobacteriia</taxon>
        <taxon>Flavobacteriales</taxon>
        <taxon>Weeksellaceae</taxon>
        <taxon>Chryseobacterium group</taxon>
        <taxon>Chryseobacterium</taxon>
    </lineage>
</organism>
<feature type="transmembrane region" description="Helical" evidence="1">
    <location>
        <begin position="124"/>
        <end position="146"/>
    </location>
</feature>
<evidence type="ECO:0000313" key="2">
    <source>
        <dbReference type="EMBL" id="KMQ71802.1"/>
    </source>
</evidence>
<evidence type="ECO:0000313" key="3">
    <source>
        <dbReference type="Proteomes" id="UP000035900"/>
    </source>
</evidence>
<dbReference type="EMBL" id="LFNG01000006">
    <property type="protein sequence ID" value="KMQ71802.1"/>
    <property type="molecule type" value="Genomic_DNA"/>
</dbReference>
<feature type="transmembrane region" description="Helical" evidence="1">
    <location>
        <begin position="30"/>
        <end position="47"/>
    </location>
</feature>
<sequence>MEQNNPPKPELKAILSDAFSYWNRTLSFQLIYSLLFFSLFFLGYLYLFQRFGLWEEYAKYLEVSKNNIPALNEKMKEFAALPQMGSFILSVFILLALLNPLNVGFYKIYRKIDLGEKPELNDLFAGYLGFNFFKYFGFYLFWFIVFSYGNSLLVLGLVWIFITLFSVPLMFFMDVKTFDGIAITIKGLRRDFPTMVVALFVALLFGLSGILLFGFGFLFTFPFWNAMIYSLYQHYFKELS</sequence>
<keyword evidence="1" id="KW-0812">Transmembrane</keyword>
<dbReference type="PATRIC" id="fig|1304281.5.peg.1337"/>
<evidence type="ECO:0000256" key="1">
    <source>
        <dbReference type="SAM" id="Phobius"/>
    </source>
</evidence>
<dbReference type="Proteomes" id="UP000035900">
    <property type="component" value="Unassembled WGS sequence"/>
</dbReference>
<dbReference type="AlphaFoldDB" id="A0A0J7J0K2"/>
<keyword evidence="1" id="KW-0472">Membrane</keyword>
<reference evidence="2 3" key="1">
    <citation type="journal article" date="2004" name="Int. J. Syst. Evol. Microbiol.">
        <title>Kaistella koreensis gen. nov., sp. nov., a novel member of the Chryseobacterium-Bergeyella-Riemerella branch.</title>
        <authorList>
            <person name="Kim M.K."/>
            <person name="Im W.T."/>
            <person name="Shin Y.K."/>
            <person name="Lim J.H."/>
            <person name="Kim S.H."/>
            <person name="Lee B.C."/>
            <person name="Park M.Y."/>
            <person name="Lee K.Y."/>
            <person name="Lee S.T."/>
        </authorList>
    </citation>
    <scope>NUCLEOTIDE SEQUENCE [LARGE SCALE GENOMIC DNA]</scope>
    <source>
        <strain evidence="2 3">CCUG 49689</strain>
    </source>
</reference>
<feature type="transmembrane region" description="Helical" evidence="1">
    <location>
        <begin position="152"/>
        <end position="175"/>
    </location>
</feature>
<name>A0A0J7J0K2_9FLAO</name>
<keyword evidence="3" id="KW-1185">Reference proteome</keyword>
<comment type="caution">
    <text evidence="2">The sequence shown here is derived from an EMBL/GenBank/DDBJ whole genome shotgun (WGS) entry which is preliminary data.</text>
</comment>
<gene>
    <name evidence="2" type="ORF">ACM44_06235</name>
</gene>
<accession>A0A0J7J0K2</accession>
<proteinExistence type="predicted"/>
<feature type="transmembrane region" description="Helical" evidence="1">
    <location>
        <begin position="196"/>
        <end position="224"/>
    </location>
</feature>
<protein>
    <recommendedName>
        <fullName evidence="4">Beta-carotene 15,15'-monooxygenase</fullName>
    </recommendedName>
</protein>